<dbReference type="AlphaFoldDB" id="A0A1Z4JPR9"/>
<keyword evidence="7" id="KW-0479">Metal-binding</keyword>
<feature type="binding site" evidence="7">
    <location>
        <position position="158"/>
    </location>
    <ligand>
        <name>a divalent metal cation</name>
        <dbReference type="ChEBI" id="CHEBI:60240"/>
    </ligand>
</feature>
<proteinExistence type="inferred from homology"/>
<evidence type="ECO:0000256" key="7">
    <source>
        <dbReference type="HAMAP-Rule" id="MF_00333"/>
    </source>
</evidence>
<evidence type="ECO:0000313" key="9">
    <source>
        <dbReference type="Proteomes" id="UP000217895"/>
    </source>
</evidence>
<dbReference type="Pfam" id="PF01218">
    <property type="entry name" value="Coprogen_oxidas"/>
    <property type="match status" value="1"/>
</dbReference>
<keyword evidence="9" id="KW-1185">Reference proteome</keyword>
<dbReference type="GO" id="GO:0015995">
    <property type="term" value="P:chlorophyll biosynthetic process"/>
    <property type="evidence" value="ECO:0007669"/>
    <property type="project" value="UniProtKB-UniRule"/>
</dbReference>
<evidence type="ECO:0000256" key="2">
    <source>
        <dbReference type="ARBA" id="ARBA00010644"/>
    </source>
</evidence>
<comment type="subcellular location">
    <subcellularLocation>
        <location evidence="7">Cytoplasm</location>
    </subcellularLocation>
</comment>
<dbReference type="UniPathway" id="UPA00251">
    <property type="reaction ID" value="UER00322"/>
</dbReference>
<dbReference type="PROSITE" id="PS01021">
    <property type="entry name" value="COPROGEN_OXIDASE"/>
    <property type="match status" value="1"/>
</dbReference>
<evidence type="ECO:0000256" key="5">
    <source>
        <dbReference type="ARBA" id="ARBA00023002"/>
    </source>
</evidence>
<dbReference type="PRINTS" id="PR00073">
    <property type="entry name" value="COPRGNOXDASE"/>
</dbReference>
<dbReference type="PANTHER" id="PTHR10755">
    <property type="entry name" value="COPROPORPHYRINOGEN III OXIDASE, MITOCHONDRIAL"/>
    <property type="match status" value="1"/>
</dbReference>
<comment type="pathway">
    <text evidence="1 7">Porphyrin-containing compound metabolism; protoporphyrin-IX biosynthesis; protoporphyrinogen-IX from coproporphyrinogen-III (O2 route): step 1/1.</text>
</comment>
<keyword evidence="4 7" id="KW-0963">Cytoplasm</keyword>
<keyword evidence="6 7" id="KW-0627">Porphyrin biosynthesis</keyword>
<comment type="catalytic activity">
    <reaction evidence="7">
        <text>coproporphyrinogen III + O2 + 2 H(+) = protoporphyrinogen IX + 2 CO2 + 2 H2O</text>
        <dbReference type="Rhea" id="RHEA:18257"/>
        <dbReference type="ChEBI" id="CHEBI:15377"/>
        <dbReference type="ChEBI" id="CHEBI:15378"/>
        <dbReference type="ChEBI" id="CHEBI:15379"/>
        <dbReference type="ChEBI" id="CHEBI:16526"/>
        <dbReference type="ChEBI" id="CHEBI:57307"/>
        <dbReference type="ChEBI" id="CHEBI:57309"/>
        <dbReference type="EC" id="1.3.3.3"/>
    </reaction>
</comment>
<dbReference type="FunFam" id="3.40.1500.10:FF:000007">
    <property type="entry name" value="Oxygen-dependent coproporphyrinogen-III oxidase"/>
    <property type="match status" value="1"/>
</dbReference>
<dbReference type="InterPro" id="IPR018375">
    <property type="entry name" value="Coprogen_oxidase_CS"/>
</dbReference>
<comment type="caution">
    <text evidence="7">Lacks conserved residue(s) required for the propagation of feature annotation.</text>
</comment>
<feature type="binding site" evidence="7">
    <location>
        <position position="110"/>
    </location>
    <ligand>
        <name>substrate</name>
    </ligand>
</feature>
<evidence type="ECO:0000256" key="4">
    <source>
        <dbReference type="ARBA" id="ARBA00022490"/>
    </source>
</evidence>
<protein>
    <recommendedName>
        <fullName evidence="7">Oxygen-dependent coproporphyrinogen-III oxidase</fullName>
        <shortName evidence="7">CPO</shortName>
        <shortName evidence="7">Coprogen oxidase</shortName>
        <shortName evidence="7">Coproporphyrinogenase</shortName>
        <ecNumber evidence="7">1.3.3.3</ecNumber>
    </recommendedName>
</protein>
<comment type="cofactor">
    <cofactor evidence="7">
        <name>a divalent metal cation</name>
        <dbReference type="ChEBI" id="CHEBI:60240"/>
    </cofactor>
</comment>
<feature type="binding site" evidence="7">
    <location>
        <position position="114"/>
    </location>
    <ligand>
        <name>a divalent metal cation</name>
        <dbReference type="ChEBI" id="CHEBI:60240"/>
    </ligand>
</feature>
<dbReference type="PANTHER" id="PTHR10755:SF0">
    <property type="entry name" value="OXYGEN-DEPENDENT COPROPORPHYRINOGEN-III OXIDASE, MITOCHONDRIAL"/>
    <property type="match status" value="1"/>
</dbReference>
<dbReference type="InterPro" id="IPR036406">
    <property type="entry name" value="Coprogen_oxidase_aer_sf"/>
</dbReference>
<organism evidence="8 9">
    <name type="scientific">Leptolyngbya boryana NIES-2135</name>
    <dbReference type="NCBI Taxonomy" id="1973484"/>
    <lineage>
        <taxon>Bacteria</taxon>
        <taxon>Bacillati</taxon>
        <taxon>Cyanobacteriota</taxon>
        <taxon>Cyanophyceae</taxon>
        <taxon>Leptolyngbyales</taxon>
        <taxon>Leptolyngbyaceae</taxon>
        <taxon>Leptolyngbya group</taxon>
        <taxon>Leptolyngbya</taxon>
    </lineage>
</organism>
<dbReference type="Gene3D" id="3.40.1500.10">
    <property type="entry name" value="Coproporphyrinogen III oxidase, aerobic"/>
    <property type="match status" value="1"/>
</dbReference>
<feature type="active site" description="Proton donor" evidence="7">
    <location>
        <position position="124"/>
    </location>
</feature>
<dbReference type="HAMAP" id="MF_00333">
    <property type="entry name" value="Coprogen_oxidas"/>
    <property type="match status" value="1"/>
</dbReference>
<feature type="region of interest" description="Important for dimerization" evidence="7">
    <location>
        <begin position="278"/>
        <end position="313"/>
    </location>
</feature>
<comment type="similarity">
    <text evidence="2 7">Belongs to the aerobic coproporphyrinogen-III oxidase family.</text>
</comment>
<accession>A0A1Z4JPR9</accession>
<dbReference type="GO" id="GO:0005737">
    <property type="term" value="C:cytoplasm"/>
    <property type="evidence" value="ECO:0007669"/>
    <property type="project" value="UniProtKB-SubCell"/>
</dbReference>
<dbReference type="InterPro" id="IPR001260">
    <property type="entry name" value="Coprogen_oxidase_aer"/>
</dbReference>
<keyword evidence="5 7" id="KW-0560">Oxidoreductase</keyword>
<keyword evidence="7" id="KW-0350">Heme biosynthesis</keyword>
<feature type="binding site" evidence="7">
    <location>
        <position position="124"/>
    </location>
    <ligand>
        <name>a divalent metal cation</name>
        <dbReference type="ChEBI" id="CHEBI:60240"/>
    </ligand>
</feature>
<dbReference type="EMBL" id="AP018203">
    <property type="protein sequence ID" value="BAY58710.1"/>
    <property type="molecule type" value="Genomic_DNA"/>
</dbReference>
<gene>
    <name evidence="7" type="primary">hemF</name>
    <name evidence="8" type="ORF">NIES2135_55830</name>
</gene>
<dbReference type="SUPFAM" id="SSF102886">
    <property type="entry name" value="Coproporphyrinogen III oxidase"/>
    <property type="match status" value="1"/>
</dbReference>
<feature type="binding site" evidence="7">
    <location>
        <position position="188"/>
    </location>
    <ligand>
        <name>a divalent metal cation</name>
        <dbReference type="ChEBI" id="CHEBI:60240"/>
    </ligand>
</feature>
<comment type="subunit">
    <text evidence="3 7">Homodimer.</text>
</comment>
<dbReference type="NCBIfam" id="NF003727">
    <property type="entry name" value="PRK05330.1"/>
    <property type="match status" value="1"/>
</dbReference>
<evidence type="ECO:0000256" key="6">
    <source>
        <dbReference type="ARBA" id="ARBA00023244"/>
    </source>
</evidence>
<comment type="function">
    <text evidence="7">Involved in the heme and chlorophyll biosynthesis. Catalyzes the aerobic oxidative decarboxylation of propionate groups of rings A and B of coproporphyrinogen-III to yield the vinyl groups in protoporphyrinogen-IX.</text>
</comment>
<dbReference type="EC" id="1.3.3.3" evidence="7"/>
<feature type="binding site" evidence="7">
    <location>
        <begin position="126"/>
        <end position="128"/>
    </location>
    <ligand>
        <name>substrate</name>
    </ligand>
</feature>
<evidence type="ECO:0000313" key="8">
    <source>
        <dbReference type="EMBL" id="BAY58710.1"/>
    </source>
</evidence>
<sequence length="420" mass="48387">MARNTLLQFNSLTNSLPPVDSRQRAKQFVQNLQDEICAALEQLDGEAKFQEDHWERTEGGEGRTRVIRDGRVFEQGGVNFSEVWGESLPPSILAQRPEAAGQPFFATGISMVLHPRNPYVPTVHLNYRYFEAGSIWWFGGGADLTPYYPFAEDAIHFHQTLKNACDAHHPAYYPAFKLWCDEYFYLRHRQEQRGIGGIFFDYQDGNGSLYVGSQSESLAAQYSQQVDSVPRTWEELFAFVQSCGNAFLPAYLPIAQKRQSMNYGDRERNFQLYRRGRYAEFNLVYDRGTVFGLQTNGRTESILMSLPPLARWEYAYESEPGSPEAELTEVFLKPQDWANQAPESTLAQKRLQAQQLRFKFAHQLRDVYHQFFDELAQADLPDGEIAHLSQELLRSRQEGLKNLITVDELNRYSNLYPEDV</sequence>
<reference evidence="8 9" key="1">
    <citation type="submission" date="2017-06" db="EMBL/GenBank/DDBJ databases">
        <title>Genome sequencing of cyanobaciteial culture collection at National Institute for Environmental Studies (NIES).</title>
        <authorList>
            <person name="Hirose Y."/>
            <person name="Shimura Y."/>
            <person name="Fujisawa T."/>
            <person name="Nakamura Y."/>
            <person name="Kawachi M."/>
        </authorList>
    </citation>
    <scope>NUCLEOTIDE SEQUENCE [LARGE SCALE GENOMIC DNA]</scope>
    <source>
        <strain evidence="8 9">NIES-2135</strain>
    </source>
</reference>
<dbReference type="Proteomes" id="UP000217895">
    <property type="component" value="Chromosome"/>
</dbReference>
<feature type="site" description="Important for dimerization" evidence="7">
    <location>
        <position position="188"/>
    </location>
</feature>
<evidence type="ECO:0000256" key="3">
    <source>
        <dbReference type="ARBA" id="ARBA00011738"/>
    </source>
</evidence>
<dbReference type="GO" id="GO:0006782">
    <property type="term" value="P:protoporphyrinogen IX biosynthetic process"/>
    <property type="evidence" value="ECO:0007669"/>
    <property type="project" value="UniProtKB-UniRule"/>
</dbReference>
<dbReference type="GO" id="GO:0004109">
    <property type="term" value="F:coproporphyrinogen oxidase activity"/>
    <property type="evidence" value="ECO:0007669"/>
    <property type="project" value="UniProtKB-UniRule"/>
</dbReference>
<name>A0A1Z4JPR9_LEPBY</name>
<evidence type="ECO:0000256" key="1">
    <source>
        <dbReference type="ARBA" id="ARBA00005168"/>
    </source>
</evidence>
<keyword evidence="7" id="KW-0149">Chlorophyll biosynthesis</keyword>
<dbReference type="GO" id="GO:0046872">
    <property type="term" value="F:metal ion binding"/>
    <property type="evidence" value="ECO:0007669"/>
    <property type="project" value="UniProtKB-KW"/>
</dbReference>
<dbReference type="GO" id="GO:0042803">
    <property type="term" value="F:protein homodimerization activity"/>
    <property type="evidence" value="ECO:0007669"/>
    <property type="project" value="UniProtKB-UniRule"/>
</dbReference>